<dbReference type="GO" id="GO:0008270">
    <property type="term" value="F:zinc ion binding"/>
    <property type="evidence" value="ECO:0007669"/>
    <property type="project" value="UniProtKB-KW"/>
</dbReference>
<organism evidence="9">
    <name type="scientific">Henneguya salminicola</name>
    <name type="common">Myxosporean</name>
    <dbReference type="NCBI Taxonomy" id="69463"/>
    <lineage>
        <taxon>Eukaryota</taxon>
        <taxon>Metazoa</taxon>
        <taxon>Cnidaria</taxon>
        <taxon>Myxozoa</taxon>
        <taxon>Myxosporea</taxon>
        <taxon>Bivalvulida</taxon>
        <taxon>Platysporina</taxon>
        <taxon>Myxobolidae</taxon>
        <taxon>Henneguya</taxon>
    </lineage>
</organism>
<dbReference type="Gene3D" id="3.30.160.60">
    <property type="entry name" value="Classic Zinc Finger"/>
    <property type="match status" value="3"/>
</dbReference>
<dbReference type="GO" id="GO:0000981">
    <property type="term" value="F:DNA-binding transcription factor activity, RNA polymerase II-specific"/>
    <property type="evidence" value="ECO:0007669"/>
    <property type="project" value="TreeGrafter"/>
</dbReference>
<evidence type="ECO:0000256" key="3">
    <source>
        <dbReference type="ARBA" id="ARBA00022737"/>
    </source>
</evidence>
<reference evidence="9" key="1">
    <citation type="submission" date="2018-11" db="EMBL/GenBank/DDBJ databases">
        <title>Henneguya salminicola genome and transcriptome.</title>
        <authorList>
            <person name="Yahalomi D."/>
            <person name="Atkinson S.D."/>
            <person name="Neuhof M."/>
            <person name="Chang E.S."/>
            <person name="Philippe H."/>
            <person name="Cartwright P."/>
            <person name="Bartholomew J.L."/>
            <person name="Huchon D."/>
        </authorList>
    </citation>
    <scope>NUCLEOTIDE SEQUENCE</scope>
    <source>
        <strain evidence="9">Hz1</strain>
        <tissue evidence="9">Whole</tissue>
    </source>
</reference>
<dbReference type="SUPFAM" id="SSF57667">
    <property type="entry name" value="beta-beta-alpha zinc fingers"/>
    <property type="match status" value="1"/>
</dbReference>
<feature type="domain" description="C2H2-type" evidence="8">
    <location>
        <begin position="157"/>
        <end position="186"/>
    </location>
</feature>
<keyword evidence="4 7" id="KW-0863">Zinc-finger</keyword>
<accession>A0A6G3ME27</accession>
<dbReference type="GO" id="GO:0000978">
    <property type="term" value="F:RNA polymerase II cis-regulatory region sequence-specific DNA binding"/>
    <property type="evidence" value="ECO:0007669"/>
    <property type="project" value="TreeGrafter"/>
</dbReference>
<keyword evidence="2" id="KW-0479">Metal-binding</keyword>
<dbReference type="Pfam" id="PF00096">
    <property type="entry name" value="zf-C2H2"/>
    <property type="match status" value="3"/>
</dbReference>
<dbReference type="SMART" id="SM00355">
    <property type="entry name" value="ZnF_C2H2"/>
    <property type="match status" value="3"/>
</dbReference>
<evidence type="ECO:0000259" key="8">
    <source>
        <dbReference type="PROSITE" id="PS50157"/>
    </source>
</evidence>
<comment type="subcellular location">
    <subcellularLocation>
        <location evidence="1">Nucleus</location>
    </subcellularLocation>
</comment>
<feature type="domain" description="C2H2-type" evidence="8">
    <location>
        <begin position="187"/>
        <end position="214"/>
    </location>
</feature>
<dbReference type="PROSITE" id="PS00028">
    <property type="entry name" value="ZINC_FINGER_C2H2_1"/>
    <property type="match status" value="3"/>
</dbReference>
<dbReference type="AlphaFoldDB" id="A0A6G3ME27"/>
<evidence type="ECO:0000256" key="4">
    <source>
        <dbReference type="ARBA" id="ARBA00022771"/>
    </source>
</evidence>
<sequence>MKPEEFIALESIMQLKGSINYNKPFEYRPNTISHYPRPEINFPIKYAIPQCYPPCYQCFCQSSYSSPSGVYQRFPHPPQPIYPTFYPYMNNFEKFNYTNFTLGNTPGPSHSQIQEISRNTLIDKQTFDCSYDGCFKSYGKKSHLQTHVRVHTGERPYKCDWDDCNRSFTRSDELSRHIRSHTGDKRFSCALCDMRFVRKDHLVKHERRKHILKT</sequence>
<evidence type="ECO:0000256" key="2">
    <source>
        <dbReference type="ARBA" id="ARBA00022723"/>
    </source>
</evidence>
<evidence type="ECO:0000313" key="9">
    <source>
        <dbReference type="EMBL" id="NDJ92249.1"/>
    </source>
</evidence>
<feature type="domain" description="C2H2-type" evidence="8">
    <location>
        <begin position="127"/>
        <end position="156"/>
    </location>
</feature>
<keyword evidence="6" id="KW-0539">Nucleus</keyword>
<evidence type="ECO:0000256" key="7">
    <source>
        <dbReference type="PROSITE-ProRule" id="PRU00042"/>
    </source>
</evidence>
<dbReference type="FunFam" id="3.30.160.60:FF:000018">
    <property type="entry name" value="Krueppel-like factor 15"/>
    <property type="match status" value="1"/>
</dbReference>
<dbReference type="FunFam" id="3.30.160.60:FF:000100">
    <property type="entry name" value="Zinc finger 45-like"/>
    <property type="match status" value="1"/>
</dbReference>
<dbReference type="EMBL" id="GHBP01000324">
    <property type="protein sequence ID" value="NDJ92249.1"/>
    <property type="molecule type" value="Transcribed_RNA"/>
</dbReference>
<dbReference type="InterPro" id="IPR013087">
    <property type="entry name" value="Znf_C2H2_type"/>
</dbReference>
<dbReference type="PANTHER" id="PTHR23235">
    <property type="entry name" value="KRUEPPEL-LIKE TRANSCRIPTION FACTOR"/>
    <property type="match status" value="1"/>
</dbReference>
<proteinExistence type="predicted"/>
<evidence type="ECO:0000256" key="6">
    <source>
        <dbReference type="ARBA" id="ARBA00023242"/>
    </source>
</evidence>
<evidence type="ECO:0000256" key="1">
    <source>
        <dbReference type="ARBA" id="ARBA00004123"/>
    </source>
</evidence>
<dbReference type="InterPro" id="IPR036236">
    <property type="entry name" value="Znf_C2H2_sf"/>
</dbReference>
<protein>
    <submittedName>
        <fullName evidence="9">Krueppel-like factor 13 (Trinotate prediction)</fullName>
    </submittedName>
</protein>
<keyword evidence="3" id="KW-0677">Repeat</keyword>
<dbReference type="FunFam" id="3.30.160.60:FF:000072">
    <property type="entry name" value="zinc finger protein 143 isoform X1"/>
    <property type="match status" value="1"/>
</dbReference>
<dbReference type="PANTHER" id="PTHR23235:SF120">
    <property type="entry name" value="KRUPPEL-LIKE FACTOR 15"/>
    <property type="match status" value="1"/>
</dbReference>
<evidence type="ECO:0000256" key="5">
    <source>
        <dbReference type="ARBA" id="ARBA00022833"/>
    </source>
</evidence>
<dbReference type="GO" id="GO:0005634">
    <property type="term" value="C:nucleus"/>
    <property type="evidence" value="ECO:0007669"/>
    <property type="project" value="UniProtKB-SubCell"/>
</dbReference>
<dbReference type="PROSITE" id="PS50157">
    <property type="entry name" value="ZINC_FINGER_C2H2_2"/>
    <property type="match status" value="3"/>
</dbReference>
<keyword evidence="5" id="KW-0862">Zinc</keyword>
<name>A0A6G3ME27_HENSL</name>